<dbReference type="InterPro" id="IPR005467">
    <property type="entry name" value="His_kinase_dom"/>
</dbReference>
<dbReference type="InterPro" id="IPR003594">
    <property type="entry name" value="HATPase_dom"/>
</dbReference>
<sequence>MDKPTDPNSLLILAPDGRDGSVLSALLADAGIGAQIDATGDALVCALESGAAAGAIITDEGLTRIGVNELRKATERQPTWSDFPFIVLTRRSDRGRSNLLGIEQTLNATLLERPLHPASLVSAARSAIRSRDRQRLAARHLEQLESARAELRALAQSLESKVRERTRELASANDRLTAEIAERERAEERLVQAQKMEALGQLTGGIAHDFNNLLTAVIGSLDLLIKRSDDERTLRLARNALHAAERGGTLTAQLLAFSRRQRLSPVAIDVNYIISSMGDLLARSLGPRIRLETVLDPALWPALADRTQLEMMILNLAINARDAMPSGGTLRISTSNASAVPDDLSSELKPGEYVSIAVSDSGVGMNQSVLAKAFEPFFTTKEAGKGTGLGLSQLYGFAQQSGGTAKIDSQENQGTTVRIYLPRTIAMPHRAGETSTAPDQIHRARILLVDDDDDVRGAAEAMIEELGYPVSSFGSGQDAIRALERGRFDLLITDIMMPGMNGAEVARLARKGGLDKVLFASGYADIEEFGEELDNALLVRKPFRMADLAASIQAALSGAKPERAKVVDLAEARRDRGD</sequence>
<accession>A0ABT0S3Z4</accession>
<dbReference type="Gene3D" id="1.10.287.130">
    <property type="match status" value="1"/>
</dbReference>
<evidence type="ECO:0000256" key="7">
    <source>
        <dbReference type="ARBA" id="ARBA00022840"/>
    </source>
</evidence>
<dbReference type="Proteomes" id="UP001165342">
    <property type="component" value="Unassembled WGS sequence"/>
</dbReference>
<dbReference type="InterPro" id="IPR011006">
    <property type="entry name" value="CheY-like_superfamily"/>
</dbReference>
<evidence type="ECO:0000313" key="13">
    <source>
        <dbReference type="EMBL" id="MCL6730589.1"/>
    </source>
</evidence>
<dbReference type="SUPFAM" id="SSF52172">
    <property type="entry name" value="CheY-like"/>
    <property type="match status" value="1"/>
</dbReference>
<organism evidence="13 14">
    <name type="scientific">Sphingomonas hankyongi</name>
    <dbReference type="NCBI Taxonomy" id="2908209"/>
    <lineage>
        <taxon>Bacteria</taxon>
        <taxon>Pseudomonadati</taxon>
        <taxon>Pseudomonadota</taxon>
        <taxon>Alphaproteobacteria</taxon>
        <taxon>Sphingomonadales</taxon>
        <taxon>Sphingomonadaceae</taxon>
        <taxon>Sphingomonas</taxon>
    </lineage>
</organism>
<dbReference type="SMART" id="SM00448">
    <property type="entry name" value="REC"/>
    <property type="match status" value="1"/>
</dbReference>
<proteinExistence type="predicted"/>
<dbReference type="InterPro" id="IPR004358">
    <property type="entry name" value="Sig_transdc_His_kin-like_C"/>
</dbReference>
<evidence type="ECO:0000256" key="5">
    <source>
        <dbReference type="ARBA" id="ARBA00022741"/>
    </source>
</evidence>
<dbReference type="PANTHER" id="PTHR43065:SF46">
    <property type="entry name" value="C4-DICARBOXYLATE TRANSPORT SENSOR PROTEIN DCTB"/>
    <property type="match status" value="1"/>
</dbReference>
<gene>
    <name evidence="13" type="ORF">LZ538_11080</name>
</gene>
<feature type="modified residue" description="4-aspartylphosphate" evidence="9">
    <location>
        <position position="494"/>
    </location>
</feature>
<reference evidence="13" key="1">
    <citation type="submission" date="2022-05" db="EMBL/GenBank/DDBJ databases">
        <authorList>
            <person name="Jo J.-H."/>
            <person name="Im W.-T."/>
        </authorList>
    </citation>
    <scope>NUCLEOTIDE SEQUENCE</scope>
    <source>
        <strain evidence="13">SE220</strain>
    </source>
</reference>
<dbReference type="Pfam" id="PF02518">
    <property type="entry name" value="HATPase_c"/>
    <property type="match status" value="1"/>
</dbReference>
<dbReference type="PRINTS" id="PR00344">
    <property type="entry name" value="BCTRLSENSOR"/>
</dbReference>
<evidence type="ECO:0000256" key="2">
    <source>
        <dbReference type="ARBA" id="ARBA00012438"/>
    </source>
</evidence>
<dbReference type="InterPro" id="IPR036097">
    <property type="entry name" value="HisK_dim/P_sf"/>
</dbReference>
<protein>
    <recommendedName>
        <fullName evidence="2">histidine kinase</fullName>
        <ecNumber evidence="2">2.7.13.3</ecNumber>
    </recommendedName>
</protein>
<dbReference type="PROSITE" id="PS50110">
    <property type="entry name" value="RESPONSE_REGULATORY"/>
    <property type="match status" value="1"/>
</dbReference>
<evidence type="ECO:0000259" key="11">
    <source>
        <dbReference type="PROSITE" id="PS50109"/>
    </source>
</evidence>
<evidence type="ECO:0000256" key="6">
    <source>
        <dbReference type="ARBA" id="ARBA00022777"/>
    </source>
</evidence>
<dbReference type="PANTHER" id="PTHR43065">
    <property type="entry name" value="SENSOR HISTIDINE KINASE"/>
    <property type="match status" value="1"/>
</dbReference>
<evidence type="ECO:0000256" key="4">
    <source>
        <dbReference type="ARBA" id="ARBA00022679"/>
    </source>
</evidence>
<comment type="catalytic activity">
    <reaction evidence="1">
        <text>ATP + protein L-histidine = ADP + protein N-phospho-L-histidine.</text>
        <dbReference type="EC" id="2.7.13.3"/>
    </reaction>
</comment>
<dbReference type="Gene3D" id="3.30.565.10">
    <property type="entry name" value="Histidine kinase-like ATPase, C-terminal domain"/>
    <property type="match status" value="1"/>
</dbReference>
<keyword evidence="14" id="KW-1185">Reference proteome</keyword>
<name>A0ABT0S3Z4_9SPHN</name>
<keyword evidence="6" id="KW-0418">Kinase</keyword>
<keyword evidence="10" id="KW-0175">Coiled coil</keyword>
<dbReference type="RefSeq" id="WP_249832067.1">
    <property type="nucleotide sequence ID" value="NZ_JAMGBE010000003.1"/>
</dbReference>
<dbReference type="SUPFAM" id="SSF47384">
    <property type="entry name" value="Homodimeric domain of signal transducing histidine kinase"/>
    <property type="match status" value="1"/>
</dbReference>
<keyword evidence="3 9" id="KW-0597">Phosphoprotein</keyword>
<dbReference type="Pfam" id="PF00512">
    <property type="entry name" value="HisKA"/>
    <property type="match status" value="1"/>
</dbReference>
<dbReference type="InterPro" id="IPR003661">
    <property type="entry name" value="HisK_dim/P_dom"/>
</dbReference>
<keyword evidence="8" id="KW-0902">Two-component regulatory system</keyword>
<keyword evidence="5" id="KW-0547">Nucleotide-binding</keyword>
<dbReference type="SMART" id="SM00388">
    <property type="entry name" value="HisKA"/>
    <property type="match status" value="1"/>
</dbReference>
<evidence type="ECO:0000256" key="10">
    <source>
        <dbReference type="SAM" id="Coils"/>
    </source>
</evidence>
<dbReference type="EMBL" id="JAMGBE010000003">
    <property type="protein sequence ID" value="MCL6730589.1"/>
    <property type="molecule type" value="Genomic_DNA"/>
</dbReference>
<evidence type="ECO:0000256" key="8">
    <source>
        <dbReference type="ARBA" id="ARBA00023012"/>
    </source>
</evidence>
<evidence type="ECO:0000256" key="1">
    <source>
        <dbReference type="ARBA" id="ARBA00000085"/>
    </source>
</evidence>
<dbReference type="InterPro" id="IPR036890">
    <property type="entry name" value="HATPase_C_sf"/>
</dbReference>
<evidence type="ECO:0000256" key="9">
    <source>
        <dbReference type="PROSITE-ProRule" id="PRU00169"/>
    </source>
</evidence>
<evidence type="ECO:0000256" key="3">
    <source>
        <dbReference type="ARBA" id="ARBA00022553"/>
    </source>
</evidence>
<dbReference type="Pfam" id="PF00072">
    <property type="entry name" value="Response_reg"/>
    <property type="match status" value="1"/>
</dbReference>
<dbReference type="InterPro" id="IPR001789">
    <property type="entry name" value="Sig_transdc_resp-reg_receiver"/>
</dbReference>
<evidence type="ECO:0000259" key="12">
    <source>
        <dbReference type="PROSITE" id="PS50110"/>
    </source>
</evidence>
<feature type="coiled-coil region" evidence="10">
    <location>
        <begin position="137"/>
        <end position="196"/>
    </location>
</feature>
<evidence type="ECO:0000313" key="14">
    <source>
        <dbReference type="Proteomes" id="UP001165342"/>
    </source>
</evidence>
<dbReference type="SMART" id="SM00387">
    <property type="entry name" value="HATPase_c"/>
    <property type="match status" value="1"/>
</dbReference>
<dbReference type="PROSITE" id="PS50109">
    <property type="entry name" value="HIS_KIN"/>
    <property type="match status" value="1"/>
</dbReference>
<dbReference type="EC" id="2.7.13.3" evidence="2"/>
<dbReference type="SUPFAM" id="SSF55874">
    <property type="entry name" value="ATPase domain of HSP90 chaperone/DNA topoisomerase II/histidine kinase"/>
    <property type="match status" value="1"/>
</dbReference>
<dbReference type="CDD" id="cd00082">
    <property type="entry name" value="HisKA"/>
    <property type="match status" value="1"/>
</dbReference>
<comment type="caution">
    <text evidence="13">The sequence shown here is derived from an EMBL/GenBank/DDBJ whole genome shotgun (WGS) entry which is preliminary data.</text>
</comment>
<feature type="domain" description="Histidine kinase" evidence="11">
    <location>
        <begin position="205"/>
        <end position="425"/>
    </location>
</feature>
<dbReference type="GO" id="GO:0005524">
    <property type="term" value="F:ATP binding"/>
    <property type="evidence" value="ECO:0007669"/>
    <property type="project" value="UniProtKB-KW"/>
</dbReference>
<dbReference type="Gene3D" id="3.40.50.2300">
    <property type="match status" value="1"/>
</dbReference>
<feature type="domain" description="Response regulatory" evidence="12">
    <location>
        <begin position="445"/>
        <end position="556"/>
    </location>
</feature>
<keyword evidence="7 13" id="KW-0067">ATP-binding</keyword>
<keyword evidence="4" id="KW-0808">Transferase</keyword>